<organism evidence="1 2">
    <name type="scientific">Temperatibacter marinus</name>
    <dbReference type="NCBI Taxonomy" id="1456591"/>
    <lineage>
        <taxon>Bacteria</taxon>
        <taxon>Pseudomonadati</taxon>
        <taxon>Pseudomonadota</taxon>
        <taxon>Alphaproteobacteria</taxon>
        <taxon>Kordiimonadales</taxon>
        <taxon>Temperatibacteraceae</taxon>
        <taxon>Temperatibacter</taxon>
    </lineage>
</organism>
<evidence type="ECO:0000313" key="2">
    <source>
        <dbReference type="Proteomes" id="UP001268683"/>
    </source>
</evidence>
<proteinExistence type="predicted"/>
<dbReference type="CDD" id="cd08054">
    <property type="entry name" value="gp6"/>
    <property type="match status" value="1"/>
</dbReference>
<reference evidence="1" key="1">
    <citation type="submission" date="2023-04" db="EMBL/GenBank/DDBJ databases">
        <title>Complete genome sequence of Temperatibacter marinus.</title>
        <authorList>
            <person name="Rong J.-C."/>
            <person name="Yi M.-L."/>
            <person name="Zhao Q."/>
        </authorList>
    </citation>
    <scope>NUCLEOTIDE SEQUENCE</scope>
    <source>
        <strain evidence="1">NBRC 110045</strain>
    </source>
</reference>
<dbReference type="NCBIfam" id="TIGR02215">
    <property type="entry name" value="phage_chp_gp8"/>
    <property type="match status" value="1"/>
</dbReference>
<dbReference type="KEGG" id="tmk:QGN29_10880"/>
<evidence type="ECO:0000313" key="1">
    <source>
        <dbReference type="EMBL" id="WND02051.1"/>
    </source>
</evidence>
<gene>
    <name evidence="1" type="ORF">QGN29_10880</name>
</gene>
<dbReference type="AlphaFoldDB" id="A0AA52EHA4"/>
<dbReference type="Gene3D" id="1.10.3230.30">
    <property type="entry name" value="Phage gp6-like head-tail connector protein"/>
    <property type="match status" value="1"/>
</dbReference>
<dbReference type="EMBL" id="CP123872">
    <property type="protein sequence ID" value="WND02051.1"/>
    <property type="molecule type" value="Genomic_DNA"/>
</dbReference>
<name>A0AA52EHA4_9PROT</name>
<dbReference type="RefSeq" id="WP_310797886.1">
    <property type="nucleotide sequence ID" value="NZ_CP123872.1"/>
</dbReference>
<protein>
    <recommendedName>
        <fullName evidence="3">Phage gp6-like head-tail connector protein</fullName>
    </recommendedName>
</protein>
<accession>A0AA52EHA4</accession>
<sequence length="209" mass="24057">MKNELLHPPEDQALTLKAVQDHLRITHTGEDETLQRLIESVTSYFEQTYSLALIRQKWGLWLDHWPHQDKSPWWEGVSDGALRDVFDSNGGVKIPQRPLLEVSEVSILNSESDAEEWGRDYYRWSGGLEPRLILKEGLIWPAPKINTEGIYISYIVGFGDHSFDVPMLIRHGLLEMMTFLYSNRGGDLRNAEKASGAYSLWSPYRRVSL</sequence>
<dbReference type="Proteomes" id="UP001268683">
    <property type="component" value="Chromosome"/>
</dbReference>
<evidence type="ECO:0008006" key="3">
    <source>
        <dbReference type="Google" id="ProtNLM"/>
    </source>
</evidence>
<dbReference type="InterPro" id="IPR011738">
    <property type="entry name" value="Phage_CHP"/>
</dbReference>
<keyword evidence="2" id="KW-1185">Reference proteome</keyword>